<organism evidence="1 2">
    <name type="scientific">Corynebacterium pelargi</name>
    <dbReference type="NCBI Taxonomy" id="1471400"/>
    <lineage>
        <taxon>Bacteria</taxon>
        <taxon>Bacillati</taxon>
        <taxon>Actinomycetota</taxon>
        <taxon>Actinomycetes</taxon>
        <taxon>Mycobacteriales</taxon>
        <taxon>Corynebacteriaceae</taxon>
        <taxon>Corynebacterium</taxon>
    </lineage>
</organism>
<accession>A0A410W8U1</accession>
<evidence type="ECO:0000313" key="1">
    <source>
        <dbReference type="EMBL" id="QAU52374.1"/>
    </source>
</evidence>
<reference evidence="1 2" key="1">
    <citation type="submission" date="2019-01" db="EMBL/GenBank/DDBJ databases">
        <authorList>
            <person name="Ruckert C."/>
            <person name="Busche T."/>
            <person name="Kalinowski J."/>
        </authorList>
    </citation>
    <scope>NUCLEOTIDE SEQUENCE [LARGE SCALE GENOMIC DNA]</scope>
    <source>
        <strain evidence="1 2">136/3</strain>
    </source>
</reference>
<sequence length="128" mass="14592">MSNTPETLIDAWISGLEEFATGAYLKEEERTFWEPPFPVEALGQLRSLLMAFVQQQGLGQGQRNVDAEVFDAGLKDLEHRLTEFNSQHFDAVIEPEEHEELNQLITQIARYGGVEVDHLDAFPLFEED</sequence>
<dbReference type="KEGG" id="cpeg:CPELA_05515"/>
<name>A0A410W8U1_9CORY</name>
<keyword evidence="2" id="KW-1185">Reference proteome</keyword>
<gene>
    <name evidence="1" type="ORF">CPELA_05515</name>
</gene>
<dbReference type="EMBL" id="CP035299">
    <property type="protein sequence ID" value="QAU52374.1"/>
    <property type="molecule type" value="Genomic_DNA"/>
</dbReference>
<dbReference type="Proteomes" id="UP000288929">
    <property type="component" value="Chromosome"/>
</dbReference>
<protein>
    <submittedName>
        <fullName evidence="1">Uncharacterized protein</fullName>
    </submittedName>
</protein>
<dbReference type="OrthoDB" id="4420002at2"/>
<dbReference type="RefSeq" id="WP_128889837.1">
    <property type="nucleotide sequence ID" value="NZ_BMCX01000001.1"/>
</dbReference>
<evidence type="ECO:0000313" key="2">
    <source>
        <dbReference type="Proteomes" id="UP000288929"/>
    </source>
</evidence>
<proteinExistence type="predicted"/>
<dbReference type="AlphaFoldDB" id="A0A410W8U1"/>